<evidence type="ECO:0000256" key="2">
    <source>
        <dbReference type="SAM" id="MobiDB-lite"/>
    </source>
</evidence>
<feature type="compositionally biased region" description="Basic and acidic residues" evidence="2">
    <location>
        <begin position="1"/>
        <end position="20"/>
    </location>
</feature>
<gene>
    <name evidence="3" type="ORF">PSYICH_LOCUS10775</name>
</gene>
<dbReference type="AlphaFoldDB" id="A0A9P0GCI1"/>
<feature type="region of interest" description="Disordered" evidence="2">
    <location>
        <begin position="1"/>
        <end position="61"/>
    </location>
</feature>
<keyword evidence="4" id="KW-1185">Reference proteome</keyword>
<reference evidence="3" key="1">
    <citation type="submission" date="2022-01" db="EMBL/GenBank/DDBJ databases">
        <authorList>
            <person name="King R."/>
        </authorList>
    </citation>
    <scope>NUCLEOTIDE SEQUENCE</scope>
</reference>
<keyword evidence="1" id="KW-0175">Coiled coil</keyword>
<dbReference type="OrthoDB" id="6761335at2759"/>
<proteinExistence type="predicted"/>
<dbReference type="Proteomes" id="UP001153636">
    <property type="component" value="Chromosome 5"/>
</dbReference>
<dbReference type="EMBL" id="OV651817">
    <property type="protein sequence ID" value="CAH1110629.1"/>
    <property type="molecule type" value="Genomic_DNA"/>
</dbReference>
<sequence length="497" mass="59289">MPKANDKKPCKKGKEGDEKFKKRTEQKKLSMRRAREKLKSDPIKHEEVKKRDRERYKKKKEAGLIPRIKDLSRREVKDFRKKWRERSKQHRLAKKAKEKLTKFIKDISPLPTPDHDVELQLLHHNNNVQIPSTSRIACGRKIIKKNREKWRREREKLTENLKKVTNQRNRYKSKCSRLRKKLKQHLMTTPEKNVESILKNQSVTPQVKRNLLFGEVITQQIKKNFLQQNSSKERMKMFSTVLKGPLINKFKYSHRLSFLTSKRLAFTKYSKKKQQNLKIIRAKDAVRKFLEEDDASRLTAGKKETVTRHKTKKQIRYLNNSLKNLYSKFIKNSTYKGMSYSTFCKLRPFWILSPKVAERYTCLCKIHTNMSLIVKRLKLEKIINENSLEEILKSMCCEGQLNEDCLERKCESCKNKTIVCNTFNGQEKMSYENWLTKKTKIIVKGQEKLCLKTVKENKFCSKYEAVLELNKNMPHFMQHYTNVMHQYKEINILKKKS</sequence>
<accession>A0A9P0GCI1</accession>
<feature type="compositionally biased region" description="Basic residues" evidence="2">
    <location>
        <begin position="21"/>
        <end position="36"/>
    </location>
</feature>
<protein>
    <submittedName>
        <fullName evidence="3">Uncharacterized protein</fullName>
    </submittedName>
</protein>
<name>A0A9P0GCI1_9CUCU</name>
<evidence type="ECO:0000313" key="4">
    <source>
        <dbReference type="Proteomes" id="UP001153636"/>
    </source>
</evidence>
<feature type="compositionally biased region" description="Basic and acidic residues" evidence="2">
    <location>
        <begin position="37"/>
        <end position="55"/>
    </location>
</feature>
<evidence type="ECO:0000313" key="3">
    <source>
        <dbReference type="EMBL" id="CAH1110629.1"/>
    </source>
</evidence>
<feature type="coiled-coil region" evidence="1">
    <location>
        <begin position="140"/>
        <end position="181"/>
    </location>
</feature>
<evidence type="ECO:0000256" key="1">
    <source>
        <dbReference type="SAM" id="Coils"/>
    </source>
</evidence>
<organism evidence="3 4">
    <name type="scientific">Psylliodes chrysocephalus</name>
    <dbReference type="NCBI Taxonomy" id="3402493"/>
    <lineage>
        <taxon>Eukaryota</taxon>
        <taxon>Metazoa</taxon>
        <taxon>Ecdysozoa</taxon>
        <taxon>Arthropoda</taxon>
        <taxon>Hexapoda</taxon>
        <taxon>Insecta</taxon>
        <taxon>Pterygota</taxon>
        <taxon>Neoptera</taxon>
        <taxon>Endopterygota</taxon>
        <taxon>Coleoptera</taxon>
        <taxon>Polyphaga</taxon>
        <taxon>Cucujiformia</taxon>
        <taxon>Chrysomeloidea</taxon>
        <taxon>Chrysomelidae</taxon>
        <taxon>Galerucinae</taxon>
        <taxon>Alticini</taxon>
        <taxon>Psylliodes</taxon>
    </lineage>
</organism>